<reference evidence="1 2" key="1">
    <citation type="submission" date="2020-08" db="EMBL/GenBank/DDBJ databases">
        <title>Sequencing the genomes of 1000 actinobacteria strains.</title>
        <authorList>
            <person name="Klenk H.-P."/>
        </authorList>
    </citation>
    <scope>NUCLEOTIDE SEQUENCE [LARGE SCALE GENOMIC DNA]</scope>
    <source>
        <strain evidence="1 2">DSM 45886</strain>
    </source>
</reference>
<accession>A0A7W7WRX1</accession>
<dbReference type="AlphaFoldDB" id="A0A7W7WRX1"/>
<protein>
    <submittedName>
        <fullName evidence="1">Uncharacterized protein</fullName>
    </submittedName>
</protein>
<name>A0A7W7WRX1_9ACTN</name>
<evidence type="ECO:0000313" key="2">
    <source>
        <dbReference type="Proteomes" id="UP000578819"/>
    </source>
</evidence>
<dbReference type="Proteomes" id="UP000578819">
    <property type="component" value="Unassembled WGS sequence"/>
</dbReference>
<evidence type="ECO:0000313" key="1">
    <source>
        <dbReference type="EMBL" id="MBB4960753.1"/>
    </source>
</evidence>
<organism evidence="1 2">
    <name type="scientific">Micromonospora polyrhachis</name>
    <dbReference type="NCBI Taxonomy" id="1282883"/>
    <lineage>
        <taxon>Bacteria</taxon>
        <taxon>Bacillati</taxon>
        <taxon>Actinomycetota</taxon>
        <taxon>Actinomycetes</taxon>
        <taxon>Micromonosporales</taxon>
        <taxon>Micromonosporaceae</taxon>
        <taxon>Micromonospora</taxon>
    </lineage>
</organism>
<keyword evidence="2" id="KW-1185">Reference proteome</keyword>
<dbReference type="EMBL" id="JACHJW010000001">
    <property type="protein sequence ID" value="MBB4960753.1"/>
    <property type="molecule type" value="Genomic_DNA"/>
</dbReference>
<sequence length="119" mass="12815">MQLGRDGWTGGLQFIGTVFALAVDEHFGPNATPADVAAFVSMTQASHQELDCLPALEMEHLIRAALGEPELADPIAAVNMLGIEIFVLGYLLPRAHLTSAELDEFVAEAEQLADPWQLS</sequence>
<proteinExistence type="predicted"/>
<comment type="caution">
    <text evidence="1">The sequence shown here is derived from an EMBL/GenBank/DDBJ whole genome shotgun (WGS) entry which is preliminary data.</text>
</comment>
<gene>
    <name evidence="1" type="ORF">FHR38_004486</name>
</gene>
<dbReference type="RefSeq" id="WP_312882332.1">
    <property type="nucleotide sequence ID" value="NZ_JACHJW010000001.1"/>
</dbReference>